<evidence type="ECO:0000256" key="1">
    <source>
        <dbReference type="ARBA" id="ARBA00004123"/>
    </source>
</evidence>
<dbReference type="SUPFAM" id="SSF49417">
    <property type="entry name" value="p53-like transcription factors"/>
    <property type="match status" value="1"/>
</dbReference>
<dbReference type="InterPro" id="IPR012346">
    <property type="entry name" value="p53/RUNT-type_TF_DNA-bd_sf"/>
</dbReference>
<keyword evidence="10" id="KW-0539">Nucleus</keyword>
<dbReference type="InterPro" id="IPR011615">
    <property type="entry name" value="p53_DNA-bd"/>
</dbReference>
<feature type="domain" description="CEP-1 C-terminal SAM" evidence="14">
    <location>
        <begin position="330"/>
        <end position="424"/>
    </location>
</feature>
<dbReference type="Proteomes" id="UP000887540">
    <property type="component" value="Unplaced"/>
</dbReference>
<organism evidence="15 16">
    <name type="scientific">Acrobeloides nanus</name>
    <dbReference type="NCBI Taxonomy" id="290746"/>
    <lineage>
        <taxon>Eukaryota</taxon>
        <taxon>Metazoa</taxon>
        <taxon>Ecdysozoa</taxon>
        <taxon>Nematoda</taxon>
        <taxon>Chromadorea</taxon>
        <taxon>Rhabditida</taxon>
        <taxon>Tylenchina</taxon>
        <taxon>Cephalobomorpha</taxon>
        <taxon>Cephaloboidea</taxon>
        <taxon>Cephalobidae</taxon>
        <taxon>Acrobeloides</taxon>
    </lineage>
</organism>
<dbReference type="Gene3D" id="2.60.40.720">
    <property type="match status" value="1"/>
</dbReference>
<evidence type="ECO:0000256" key="12">
    <source>
        <dbReference type="SAM" id="MobiDB-lite"/>
    </source>
</evidence>
<evidence type="ECO:0000256" key="8">
    <source>
        <dbReference type="ARBA" id="ARBA00023159"/>
    </source>
</evidence>
<comment type="subcellular location">
    <subcellularLocation>
        <location evidence="1">Nucleus</location>
    </subcellularLocation>
</comment>
<dbReference type="Pfam" id="PF21907">
    <property type="entry name" value="SAM_CEP-1_C"/>
    <property type="match status" value="1"/>
</dbReference>
<keyword evidence="6" id="KW-0805">Transcription regulation</keyword>
<sequence>MLGPTKGAFDTSCIEDSKCGEQDESDSPNQQVSEYSTQLFVIRNRSFNENLTTPSQEEDLHEYFQSPLPFTEKNRVNSTQMMKTEAERAFQVTVGESHSKKYVYNPERRICYSVLNYDVPFLLGENSAHFRFCHVIVYARYVEAQYQLEVVRACPVHCTNPEFPVFMQSNQAESILLPVENTKFFGILVPYPSGVDNPSISLKFPCLTTCNGGVNRRPIELVFELIKNDAQTLIARQTVQLKVSMNPFRDSGLSKKHPLEPGNESPFATKRACSTSCGTGLNAIARRSDKIISPSPNIHANIANNNNTHSLAEDRVYAVHVVGKKNFLSLLQVASAQELATRHIAQREHVTTFNNTQFSGDTNIGTWLSNLEFGEYEPRFKEKGIRTLADIELFYHKKFFEELGVPAANALDLHTTYINWFNVYKYSQIEKEFENGTRI</sequence>
<dbReference type="InterPro" id="IPR054106">
    <property type="entry name" value="CEP-1_C"/>
</dbReference>
<dbReference type="GO" id="GO:0005634">
    <property type="term" value="C:nucleus"/>
    <property type="evidence" value="ECO:0007669"/>
    <property type="project" value="UniProtKB-SubCell"/>
</dbReference>
<evidence type="ECO:0000256" key="4">
    <source>
        <dbReference type="ARBA" id="ARBA00022723"/>
    </source>
</evidence>
<reference evidence="16" key="1">
    <citation type="submission" date="2022-11" db="UniProtKB">
        <authorList>
            <consortium name="WormBaseParasite"/>
        </authorList>
    </citation>
    <scope>IDENTIFICATION</scope>
</reference>
<keyword evidence="7" id="KW-0238">DNA-binding</keyword>
<dbReference type="InterPro" id="IPR002117">
    <property type="entry name" value="p53_tumour_suppressor"/>
</dbReference>
<dbReference type="AlphaFoldDB" id="A0A914DSP6"/>
<evidence type="ECO:0000256" key="6">
    <source>
        <dbReference type="ARBA" id="ARBA00023015"/>
    </source>
</evidence>
<keyword evidence="15" id="KW-1185">Reference proteome</keyword>
<dbReference type="PANTHER" id="PTHR11447:SF16">
    <property type="entry name" value="P53 PROTEIN LONG FORM VARIANT 1"/>
    <property type="match status" value="1"/>
</dbReference>
<protein>
    <submittedName>
        <fullName evidence="16">P53 DNA-binding domain-containing protein</fullName>
    </submittedName>
</protein>
<feature type="binding site" evidence="11">
    <location>
        <position position="154"/>
    </location>
    <ligand>
        <name>Zn(2+)</name>
        <dbReference type="ChEBI" id="CHEBI:29105"/>
    </ligand>
</feature>
<evidence type="ECO:0000256" key="5">
    <source>
        <dbReference type="ARBA" id="ARBA00022833"/>
    </source>
</evidence>
<keyword evidence="3" id="KW-0053">Apoptosis</keyword>
<keyword evidence="9" id="KW-0804">Transcription</keyword>
<comment type="cofactor">
    <cofactor evidence="11">
        <name>Zn(2+)</name>
        <dbReference type="ChEBI" id="CHEBI:29105"/>
    </cofactor>
    <text evidence="11">Binds 1 zinc ion per subunit.</text>
</comment>
<evidence type="ECO:0000256" key="11">
    <source>
        <dbReference type="PIRSR" id="PIRSR602117-1"/>
    </source>
</evidence>
<comment type="similarity">
    <text evidence="2">Belongs to the p53 family.</text>
</comment>
<dbReference type="GO" id="GO:0000978">
    <property type="term" value="F:RNA polymerase II cis-regulatory region sequence-specific DNA binding"/>
    <property type="evidence" value="ECO:0007669"/>
    <property type="project" value="TreeGrafter"/>
</dbReference>
<dbReference type="GO" id="GO:0006915">
    <property type="term" value="P:apoptotic process"/>
    <property type="evidence" value="ECO:0007669"/>
    <property type="project" value="UniProtKB-KW"/>
</dbReference>
<keyword evidence="4 11" id="KW-0479">Metal-binding</keyword>
<accession>A0A914DSP6</accession>
<evidence type="ECO:0000256" key="7">
    <source>
        <dbReference type="ARBA" id="ARBA00023125"/>
    </source>
</evidence>
<feature type="binding site" evidence="11">
    <location>
        <position position="206"/>
    </location>
    <ligand>
        <name>Zn(2+)</name>
        <dbReference type="ChEBI" id="CHEBI:29105"/>
    </ligand>
</feature>
<dbReference type="InterPro" id="IPR008967">
    <property type="entry name" value="p53-like_TF_DNA-bd_sf"/>
</dbReference>
<keyword evidence="5 11" id="KW-0862">Zinc</keyword>
<feature type="region of interest" description="Disordered" evidence="12">
    <location>
        <begin position="1"/>
        <end position="31"/>
    </location>
</feature>
<evidence type="ECO:0000313" key="15">
    <source>
        <dbReference type="Proteomes" id="UP000887540"/>
    </source>
</evidence>
<dbReference type="Pfam" id="PF00870">
    <property type="entry name" value="P53"/>
    <property type="match status" value="1"/>
</dbReference>
<keyword evidence="8" id="KW-0010">Activator</keyword>
<evidence type="ECO:0000313" key="16">
    <source>
        <dbReference type="WBParaSite" id="ACRNAN_scaffold3603.g28174.t1"/>
    </source>
</evidence>
<feature type="binding site" evidence="11">
    <location>
        <position position="157"/>
    </location>
    <ligand>
        <name>Zn(2+)</name>
        <dbReference type="ChEBI" id="CHEBI:29105"/>
    </ligand>
</feature>
<feature type="domain" description="p53 DNA-binding" evidence="13">
    <location>
        <begin position="85"/>
        <end position="252"/>
    </location>
</feature>
<evidence type="ECO:0000259" key="14">
    <source>
        <dbReference type="Pfam" id="PF21907"/>
    </source>
</evidence>
<evidence type="ECO:0000259" key="13">
    <source>
        <dbReference type="Pfam" id="PF00870"/>
    </source>
</evidence>
<dbReference type="GO" id="GO:0000981">
    <property type="term" value="F:DNA-binding transcription factor activity, RNA polymerase II-specific"/>
    <property type="evidence" value="ECO:0007669"/>
    <property type="project" value="TreeGrafter"/>
</dbReference>
<dbReference type="PANTHER" id="PTHR11447">
    <property type="entry name" value="CELLULAR TUMOR ANTIGEN P53"/>
    <property type="match status" value="1"/>
</dbReference>
<evidence type="ECO:0000256" key="10">
    <source>
        <dbReference type="ARBA" id="ARBA00023242"/>
    </source>
</evidence>
<name>A0A914DSP6_9BILA</name>
<proteinExistence type="inferred from homology"/>
<evidence type="ECO:0000256" key="9">
    <source>
        <dbReference type="ARBA" id="ARBA00023163"/>
    </source>
</evidence>
<feature type="binding site" evidence="11">
    <location>
        <position position="210"/>
    </location>
    <ligand>
        <name>Zn(2+)</name>
        <dbReference type="ChEBI" id="CHEBI:29105"/>
    </ligand>
</feature>
<evidence type="ECO:0000256" key="3">
    <source>
        <dbReference type="ARBA" id="ARBA00022703"/>
    </source>
</evidence>
<dbReference type="WBParaSite" id="ACRNAN_scaffold3603.g28174.t1">
    <property type="protein sequence ID" value="ACRNAN_scaffold3603.g28174.t1"/>
    <property type="gene ID" value="ACRNAN_scaffold3603.g28174"/>
</dbReference>
<dbReference type="GO" id="GO:0046872">
    <property type="term" value="F:metal ion binding"/>
    <property type="evidence" value="ECO:0007669"/>
    <property type="project" value="UniProtKB-KW"/>
</dbReference>
<evidence type="ECO:0000256" key="2">
    <source>
        <dbReference type="ARBA" id="ARBA00006167"/>
    </source>
</evidence>